<evidence type="ECO:0000313" key="2">
    <source>
        <dbReference type="EMBL" id="APU89557.1"/>
    </source>
</evidence>
<dbReference type="AlphaFoldDB" id="A0A1P8DKI1"/>
<reference evidence="2" key="1">
    <citation type="submission" date="2016-05" db="EMBL/GenBank/DDBJ databases">
        <title>Smart mitochondrial genome of Oniscidea (terrestrial crustacea).</title>
        <authorList>
            <person name="Marcade I."/>
            <person name="Quevarec L."/>
            <person name="Badawi M."/>
            <person name="Delaunay C."/>
            <person name="Lesobre J."/>
        </authorList>
    </citation>
    <scope>NUCLEOTIDE SEQUENCE</scope>
</reference>
<protein>
    <submittedName>
        <fullName evidence="2">ATP synthase subunit 8</fullName>
    </submittedName>
</protein>
<keyword evidence="2" id="KW-0496">Mitochondrion</keyword>
<name>A0A1P8DKI1_PORPN</name>
<gene>
    <name evidence="2" type="primary">atp8</name>
</gene>
<accession>A0A1P8DKI1</accession>
<organism evidence="2">
    <name type="scientific">Porcellionides pruinosus</name>
    <name type="common">Woodlouse</name>
    <dbReference type="NCBI Taxonomy" id="96870"/>
    <lineage>
        <taxon>Eukaryota</taxon>
        <taxon>Metazoa</taxon>
        <taxon>Ecdysozoa</taxon>
        <taxon>Arthropoda</taxon>
        <taxon>Crustacea</taxon>
        <taxon>Multicrustacea</taxon>
        <taxon>Malacostraca</taxon>
        <taxon>Eumalacostraca</taxon>
        <taxon>Peracarida</taxon>
        <taxon>Isopoda</taxon>
        <taxon>Oniscidea</taxon>
        <taxon>Crinocheta</taxon>
        <taxon>Porcellionidae</taxon>
        <taxon>Porcellionides</taxon>
    </lineage>
</organism>
<keyword evidence="1" id="KW-1133">Transmembrane helix</keyword>
<dbReference type="EMBL" id="KX289584">
    <property type="protein sequence ID" value="APU89557.1"/>
    <property type="molecule type" value="Genomic_DNA"/>
</dbReference>
<keyword evidence="1" id="KW-0472">Membrane</keyword>
<sequence>MPQMGPLPWIGVWMATLMVALLLVMLVYFIPKVMDSKSGPVSKKLPYMWGW</sequence>
<keyword evidence="1" id="KW-0812">Transmembrane</keyword>
<feature type="transmembrane region" description="Helical" evidence="1">
    <location>
        <begin position="6"/>
        <end position="30"/>
    </location>
</feature>
<evidence type="ECO:0000256" key="1">
    <source>
        <dbReference type="SAM" id="Phobius"/>
    </source>
</evidence>
<proteinExistence type="predicted"/>
<geneLocation type="mitochondrion" evidence="2"/>